<reference evidence="1 2" key="1">
    <citation type="submission" date="2016-07" db="EMBL/GenBank/DDBJ databases">
        <title>Multiple horizontal gene transfer events from other fungi enriched the ability of initially mycotrophic Trichoderma (Ascomycota) to feed on dead plant biomass.</title>
        <authorList>
            <consortium name="DOE Joint Genome Institute"/>
            <person name="Aerts A."/>
            <person name="Atanasova L."/>
            <person name="Chenthamara K."/>
            <person name="Zhang J."/>
            <person name="Grujic M."/>
            <person name="Henrissat B."/>
            <person name="Kuo A."/>
            <person name="Salamov A."/>
            <person name="Lipzen A."/>
            <person name="Labutti K."/>
            <person name="Barry K."/>
            <person name="Miao Y."/>
            <person name="Rahimi M.J."/>
            <person name="Shen Q."/>
            <person name="Grigoriev I.V."/>
            <person name="Kubicek C.P."/>
            <person name="Druzhinina I.S."/>
        </authorList>
    </citation>
    <scope>NUCLEOTIDE SEQUENCE [LARGE SCALE GENOMIC DNA]</scope>
    <source>
        <strain evidence="1 2">CBS 433.97</strain>
    </source>
</reference>
<dbReference type="AlphaFoldDB" id="A0A2T3Z1R6"/>
<evidence type="ECO:0000313" key="1">
    <source>
        <dbReference type="EMBL" id="PTB38755.1"/>
    </source>
</evidence>
<gene>
    <name evidence="1" type="ORF">M441DRAFT_238308</name>
</gene>
<organism evidence="1 2">
    <name type="scientific">Trichoderma asperellum (strain ATCC 204424 / CBS 433.97 / NBRC 101777)</name>
    <dbReference type="NCBI Taxonomy" id="1042311"/>
    <lineage>
        <taxon>Eukaryota</taxon>
        <taxon>Fungi</taxon>
        <taxon>Dikarya</taxon>
        <taxon>Ascomycota</taxon>
        <taxon>Pezizomycotina</taxon>
        <taxon>Sordariomycetes</taxon>
        <taxon>Hypocreomycetidae</taxon>
        <taxon>Hypocreales</taxon>
        <taxon>Hypocreaceae</taxon>
        <taxon>Trichoderma</taxon>
    </lineage>
</organism>
<keyword evidence="2" id="KW-1185">Reference proteome</keyword>
<evidence type="ECO:0008006" key="3">
    <source>
        <dbReference type="Google" id="ProtNLM"/>
    </source>
</evidence>
<evidence type="ECO:0000313" key="2">
    <source>
        <dbReference type="Proteomes" id="UP000240493"/>
    </source>
</evidence>
<dbReference type="PANTHER" id="PTHR35569">
    <property type="entry name" value="CYANAMIDE HYDRATASE DDI2-RELATED"/>
    <property type="match status" value="1"/>
</dbReference>
<accession>A0A2T3Z1R6</accession>
<dbReference type="SUPFAM" id="SSF109604">
    <property type="entry name" value="HD-domain/PDEase-like"/>
    <property type="match status" value="1"/>
</dbReference>
<dbReference type="Proteomes" id="UP000240493">
    <property type="component" value="Unassembled WGS sequence"/>
</dbReference>
<name>A0A2T3Z1R6_TRIA4</name>
<dbReference type="PANTHER" id="PTHR35569:SF1">
    <property type="entry name" value="CYANAMIDE HYDRATASE DDI2-RELATED"/>
    <property type="match status" value="1"/>
</dbReference>
<protein>
    <recommendedName>
        <fullName evidence="3">HD domain-containing protein</fullName>
    </recommendedName>
</protein>
<dbReference type="EMBL" id="KZ679265">
    <property type="protein sequence ID" value="PTB38755.1"/>
    <property type="molecule type" value="Genomic_DNA"/>
</dbReference>
<dbReference type="STRING" id="1042311.A0A2T3Z1R6"/>
<dbReference type="Gene3D" id="1.10.3210.10">
    <property type="entry name" value="Hypothetical protein af1432"/>
    <property type="match status" value="1"/>
</dbReference>
<dbReference type="OrthoDB" id="2378324at2759"/>
<proteinExistence type="predicted"/>
<sequence length="234" mass="25668">MCQAAGDSSSTERATLTAAARTLVPDHPAAQEALDVALKSLAPSLFYHSFRLFIYAQALLKTPAAGLPGSFEAFKGIPVETHVLFVACIYHDLSTLEKYDSNPKRFEIVAADEAVAVLLKHGVSESAAREAWLAMSLHTTPHIPENLGGTVQAVRLGIRTEFRGYQLSKDALTEEQWRIVKEDLPRLEIEKDLGNALAQQGVRNEEKVPRLTWAGELTKWAKANPGYEGVNQAF</sequence>